<protein>
    <submittedName>
        <fullName evidence="2">Glycoside hydrolase family 38</fullName>
    </submittedName>
</protein>
<organism evidence="2 3">
    <name type="scientific">Treponema brennaborense (strain DSM 12168 / CIP 105900 / DD5/3)</name>
    <dbReference type="NCBI Taxonomy" id="906968"/>
    <lineage>
        <taxon>Bacteria</taxon>
        <taxon>Pseudomonadati</taxon>
        <taxon>Spirochaetota</taxon>
        <taxon>Spirochaetia</taxon>
        <taxon>Spirochaetales</taxon>
        <taxon>Treponemataceae</taxon>
        <taxon>Treponema</taxon>
    </lineage>
</organism>
<gene>
    <name evidence="2" type="ordered locus">Trebr_0470</name>
</gene>
<reference evidence="3" key="1">
    <citation type="submission" date="2011-04" db="EMBL/GenBank/DDBJ databases">
        <title>The complete genome of Treponema brennaborense DSM 12168.</title>
        <authorList>
            <person name="Lucas S."/>
            <person name="Han J."/>
            <person name="Lapidus A."/>
            <person name="Bruce D."/>
            <person name="Goodwin L."/>
            <person name="Pitluck S."/>
            <person name="Peters L."/>
            <person name="Kyrpides N."/>
            <person name="Mavromatis K."/>
            <person name="Ivanova N."/>
            <person name="Mikhailova N."/>
            <person name="Pagani I."/>
            <person name="Teshima H."/>
            <person name="Detter J.C."/>
            <person name="Tapia R."/>
            <person name="Han C."/>
            <person name="Land M."/>
            <person name="Hauser L."/>
            <person name="Markowitz V."/>
            <person name="Cheng J.-F."/>
            <person name="Hugenholtz P."/>
            <person name="Woyke T."/>
            <person name="Wu D."/>
            <person name="Gronow S."/>
            <person name="Wellnitz S."/>
            <person name="Brambilla E."/>
            <person name="Klenk H.-P."/>
            <person name="Eisen J.A."/>
        </authorList>
    </citation>
    <scope>NUCLEOTIDE SEQUENCE [LARGE SCALE GENOMIC DNA]</scope>
    <source>
        <strain evidence="3">DSM 12168 / CIP 105900 / DD5/3</strain>
    </source>
</reference>
<dbReference type="KEGG" id="tbe:Trebr_0470"/>
<evidence type="ECO:0000259" key="1">
    <source>
        <dbReference type="Pfam" id="PF01074"/>
    </source>
</evidence>
<dbReference type="InterPro" id="IPR000602">
    <property type="entry name" value="Glyco_hydro_38_N"/>
</dbReference>
<keyword evidence="3" id="KW-1185">Reference proteome</keyword>
<dbReference type="EMBL" id="CP002696">
    <property type="protein sequence ID" value="AEE15914.1"/>
    <property type="molecule type" value="Genomic_DNA"/>
</dbReference>
<dbReference type="AlphaFoldDB" id="F4LP38"/>
<dbReference type="SUPFAM" id="SSF88713">
    <property type="entry name" value="Glycoside hydrolase/deacetylase"/>
    <property type="match status" value="1"/>
</dbReference>
<accession>F4LP38</accession>
<dbReference type="STRING" id="906968.Trebr_0470"/>
<name>F4LP38_TREBD</name>
<dbReference type="OrthoDB" id="237949at2"/>
<dbReference type="CDD" id="cd10791">
    <property type="entry name" value="GH38N_AMII_like_1"/>
    <property type="match status" value="1"/>
</dbReference>
<dbReference type="Pfam" id="PF01074">
    <property type="entry name" value="Glyco_hydro_38N"/>
    <property type="match status" value="1"/>
</dbReference>
<dbReference type="HOGENOM" id="CLU_008841_0_0_12"/>
<proteinExistence type="predicted"/>
<keyword evidence="2" id="KW-0378">Hydrolase</keyword>
<evidence type="ECO:0000313" key="2">
    <source>
        <dbReference type="EMBL" id="AEE15914.1"/>
    </source>
</evidence>
<dbReference type="Proteomes" id="UP000006546">
    <property type="component" value="Chromosome"/>
</dbReference>
<sequence length="785" mass="89502">MVKNIYLVHHSHTDIGYTDYQEKIVFNHVAFIRDLPNTVNDDFKWNCETLFCVERFLKEADENEKKEFFRLVKEDKIGLSATYLNFTDLADVPHLTARVRRILSELAENGVTVRTAMFCDINGISLGSLDSYLDSGIEFLFTNVHCHHGMYPLFRNQQPFFWKSMKSGRSLLVWNGEHYNLGNALGFTCTKRANFMTENYFGSRHFDDAVKNCTANVKRYIAELEESGYDKDFLISAVSGVFSDNAPPNPEIAAIAKGVETELGTGFSVKMVTLAQLYSLIQDDCRNAPVYTGDFTDWWSFGVGSNPYATKHYLEAVRTQRKAELFGAEGVLSPALNDAYVDNALLYAEHTFGHSATVTDPSETMVQNLEFRKSSYASRANEAANMNLLRVYGSLHDSCTYYDRDGRIRVLHKGNGGLVPISFYIECWPYELFEVVDERTGRKMETQVSKHPRGALVSFYDTFAHGEEKRYRYAEIPLPAVQINTRHAYCGSERVRDIVNEYDPVTYTLPYQIDSPYFRITFSVGGGITGVYDRVHDRELLSDGDYALFNPVYEVTEGETDLYEQRRLLGRNIRGLRSKRYTAVVTGVTEVERGAVFNKTVLSMELYGLKKLDMVLKLYTNIPKIEVTLKVYKNLCLDAESLFLPLTLRQMKSLYFNKGGAYFRPGVEQIPGSCMEYYLLTDGLVYEAADTKYAIGLPDAPLVYTGEMKHHPVRLCRNLPEDNLRPLYSWIMNNNWETNFPLSLAGITEFRYTLTQCDAALPDVFAYLNTDSLETAVIMEKNQRG</sequence>
<evidence type="ECO:0000313" key="3">
    <source>
        <dbReference type="Proteomes" id="UP000006546"/>
    </source>
</evidence>
<dbReference type="GO" id="GO:0004559">
    <property type="term" value="F:alpha-mannosidase activity"/>
    <property type="evidence" value="ECO:0007669"/>
    <property type="project" value="InterPro"/>
</dbReference>
<dbReference type="GO" id="GO:0006013">
    <property type="term" value="P:mannose metabolic process"/>
    <property type="evidence" value="ECO:0007669"/>
    <property type="project" value="InterPro"/>
</dbReference>
<feature type="domain" description="Glycoside hydrolase family 38 N-terminal" evidence="1">
    <location>
        <begin position="4"/>
        <end position="283"/>
    </location>
</feature>
<dbReference type="eggNOG" id="COG0383">
    <property type="taxonomic scope" value="Bacteria"/>
</dbReference>
<dbReference type="RefSeq" id="WP_013757633.1">
    <property type="nucleotide sequence ID" value="NC_015500.1"/>
</dbReference>
<dbReference type="InterPro" id="IPR011330">
    <property type="entry name" value="Glyco_hydro/deAcase_b/a-brl"/>
</dbReference>